<dbReference type="Gene3D" id="2.60.40.10">
    <property type="entry name" value="Immunoglobulins"/>
    <property type="match status" value="1"/>
</dbReference>
<dbReference type="GO" id="GO:0005975">
    <property type="term" value="P:carbohydrate metabolic process"/>
    <property type="evidence" value="ECO:0007669"/>
    <property type="project" value="InterPro"/>
</dbReference>
<evidence type="ECO:0000259" key="4">
    <source>
        <dbReference type="Pfam" id="PF05592"/>
    </source>
</evidence>
<dbReference type="PANTHER" id="PTHR33307:SF6">
    <property type="entry name" value="ALPHA-RHAMNOSIDASE (EUROFUNG)-RELATED"/>
    <property type="match status" value="1"/>
</dbReference>
<dbReference type="InterPro" id="IPR013737">
    <property type="entry name" value="Bac_rhamnosid_N"/>
</dbReference>
<accession>A0A1H7UPX8</accession>
<dbReference type="Pfam" id="PF08531">
    <property type="entry name" value="Bac_rhamnosid_N"/>
    <property type="match status" value="1"/>
</dbReference>
<keyword evidence="3" id="KW-0378">Hydrolase</keyword>
<name>A0A1H7UPX8_9STRE</name>
<dbReference type="PANTHER" id="PTHR33307">
    <property type="entry name" value="ALPHA-RHAMNOSIDASE (EUROFUNG)"/>
    <property type="match status" value="1"/>
</dbReference>
<evidence type="ECO:0000256" key="1">
    <source>
        <dbReference type="ARBA" id="ARBA00001445"/>
    </source>
</evidence>
<dbReference type="Pfam" id="PF17390">
    <property type="entry name" value="Bac_rhamnosid_C"/>
    <property type="match status" value="1"/>
</dbReference>
<evidence type="ECO:0000313" key="8">
    <source>
        <dbReference type="EMBL" id="SEL99072.1"/>
    </source>
</evidence>
<evidence type="ECO:0000259" key="6">
    <source>
        <dbReference type="Pfam" id="PF17389"/>
    </source>
</evidence>
<dbReference type="InterPro" id="IPR008928">
    <property type="entry name" value="6-hairpin_glycosidase_sf"/>
</dbReference>
<dbReference type="InterPro" id="IPR012341">
    <property type="entry name" value="6hp_glycosidase-like_sf"/>
</dbReference>
<gene>
    <name evidence="8" type="ORF">SAMN04487839_101610</name>
</gene>
<dbReference type="InterPro" id="IPR035396">
    <property type="entry name" value="Bac_rhamnosid6H"/>
</dbReference>
<dbReference type="GO" id="GO:0030596">
    <property type="term" value="F:alpha-L-rhamnosidase activity"/>
    <property type="evidence" value="ECO:0007669"/>
    <property type="project" value="UniProtKB-EC"/>
</dbReference>
<protein>
    <recommendedName>
        <fullName evidence="2">alpha-L-rhamnosidase</fullName>
        <ecNumber evidence="2">3.2.1.40</ecNumber>
    </recommendedName>
</protein>
<comment type="catalytic activity">
    <reaction evidence="1">
        <text>Hydrolysis of terminal non-reducing alpha-L-rhamnose residues in alpha-L-rhamnosides.</text>
        <dbReference type="EC" id="3.2.1.40"/>
    </reaction>
</comment>
<dbReference type="EC" id="3.2.1.40" evidence="2"/>
<proteinExistence type="predicted"/>
<dbReference type="Gene3D" id="1.50.10.10">
    <property type="match status" value="1"/>
</dbReference>
<dbReference type="Gene3D" id="2.60.120.260">
    <property type="entry name" value="Galactose-binding domain-like"/>
    <property type="match status" value="2"/>
</dbReference>
<dbReference type="InterPro" id="IPR013783">
    <property type="entry name" value="Ig-like_fold"/>
</dbReference>
<dbReference type="Pfam" id="PF25788">
    <property type="entry name" value="Ig_Rha78A_N"/>
    <property type="match status" value="1"/>
</dbReference>
<dbReference type="Gene3D" id="2.60.420.10">
    <property type="entry name" value="Maltose phosphorylase, domain 3"/>
    <property type="match status" value="1"/>
</dbReference>
<dbReference type="InterPro" id="IPR008902">
    <property type="entry name" value="Rhamnosid_concanavalin"/>
</dbReference>
<dbReference type="Pfam" id="PF05592">
    <property type="entry name" value="Bac_rhamnosid"/>
    <property type="match status" value="1"/>
</dbReference>
<dbReference type="EMBL" id="FOBM01000001">
    <property type="protein sequence ID" value="SEL99072.1"/>
    <property type="molecule type" value="Genomic_DNA"/>
</dbReference>
<dbReference type="AlphaFoldDB" id="A0A1H7UPX8"/>
<dbReference type="Proteomes" id="UP000182764">
    <property type="component" value="Unassembled WGS sequence"/>
</dbReference>
<organism evidence="8 9">
    <name type="scientific">Streptococcus gallolyticus</name>
    <dbReference type="NCBI Taxonomy" id="315405"/>
    <lineage>
        <taxon>Bacteria</taxon>
        <taxon>Bacillati</taxon>
        <taxon>Bacillota</taxon>
        <taxon>Bacilli</taxon>
        <taxon>Lactobacillales</taxon>
        <taxon>Streptococcaceae</taxon>
        <taxon>Streptococcus</taxon>
    </lineage>
</organism>
<evidence type="ECO:0000259" key="7">
    <source>
        <dbReference type="Pfam" id="PF17390"/>
    </source>
</evidence>
<dbReference type="InterPro" id="IPR016007">
    <property type="entry name" value="Alpha_rhamnosid"/>
</dbReference>
<evidence type="ECO:0000313" key="9">
    <source>
        <dbReference type="Proteomes" id="UP000182764"/>
    </source>
</evidence>
<feature type="domain" description="Bacterial alpha-L-rhamnosidase N-terminal" evidence="5">
    <location>
        <begin position="128"/>
        <end position="271"/>
    </location>
</feature>
<sequence length="868" mass="99690">MKIHNLKVNGIREPLGYSFEYLTFSWEISAVRLPQDAIFTVEVAHDELFENILLKKTTTNSFNNLTVKSDFLKPRTRYYWRVSVEEIKSESFFETGKLSEPWLAHWISYQEEAIPCVRFYKNLSLPNKKVRSARLYALGLGLYEVALDNHKIGHEYLSPGYHSYDLIQQYQTYDVTNLLQAESELSFLVGNGWYRGRFVFEGGFENIYGDKQKLIAELHIDYEDGSHGIITSDNTWNVESSLIQENSIYDGEVIDYSADIKVLKLVELNDSQELLEERIDPSVVLLEEFKPRIFYDKANQLILDFGQEISGWLCGEIPAGKEKVTFQFSELLQDGVFYRDNLRTAKQEFKVLNTKQTVEVRPHFTYFGFRYVKVTGLSLMEAEKFSAKVLQSEMDDTFEFDSSHEKLNQLLQNIKWSQKDNFVSIPTDCPQRDERMGWTGDITVFSNTASYNMETRAFLEHYLKNLRLEQKQLDGKVPFFAPYPKISPFEGINPFLTGTASAVWGDAITVLPITLYKHYHDKGILQANVEAMVAWVDSIYKEDEAKGSKRLWHFGMQLGDWLALDTKIPGCVMGATDSVLIASVYYYLSAKNTAEALKILNDDRADFYYQLSSEIKQAMIDSYFYCNELIDKPATLQSEVEQIRQGMMQAFVGVSIDTHTRTQTGLAMLLRYGIYPNEKAKNILTTLLAEEMEKNDGFLTTGFAGTPELPHALLENNLADKAFELLFKEAAPSWLFEVNMGAMTTWERWDSILPNGKISGTDMNSLNHYAYGAVEDFVIEKILGFNLPNVRDEQAIYHIQPYYTDYLSWVNGKLKTPNGYIELSWEKEKSSILIEIEVPTRTTVEFIKLNGETIILNEGKNIIVEVES</sequence>
<dbReference type="InterPro" id="IPR035398">
    <property type="entry name" value="Bac_rhamnosid_C"/>
</dbReference>
<evidence type="ECO:0000256" key="2">
    <source>
        <dbReference type="ARBA" id="ARBA00012652"/>
    </source>
</evidence>
<evidence type="ECO:0000256" key="3">
    <source>
        <dbReference type="ARBA" id="ARBA00022801"/>
    </source>
</evidence>
<evidence type="ECO:0000259" key="5">
    <source>
        <dbReference type="Pfam" id="PF08531"/>
    </source>
</evidence>
<reference evidence="8 9" key="1">
    <citation type="submission" date="2016-10" db="EMBL/GenBank/DDBJ databases">
        <authorList>
            <person name="de Groot N.N."/>
        </authorList>
    </citation>
    <scope>NUCLEOTIDE SEQUENCE [LARGE SCALE GENOMIC DNA]</scope>
    <source>
        <strain evidence="8 9">VTM1R29</strain>
    </source>
</reference>
<dbReference type="SUPFAM" id="SSF48208">
    <property type="entry name" value="Six-hairpin glycosidases"/>
    <property type="match status" value="1"/>
</dbReference>
<feature type="domain" description="Alpha-L-rhamnosidase concanavalin-like" evidence="4">
    <location>
        <begin position="299"/>
        <end position="388"/>
    </location>
</feature>
<feature type="domain" description="Alpha-L-rhamnosidase C-terminal" evidence="7">
    <location>
        <begin position="799"/>
        <end position="846"/>
    </location>
</feature>
<dbReference type="Pfam" id="PF17389">
    <property type="entry name" value="Bac_rhamnosid6H"/>
    <property type="match status" value="1"/>
</dbReference>
<dbReference type="RefSeq" id="WP_074595159.1">
    <property type="nucleotide sequence ID" value="NZ_FNUH01000002.1"/>
</dbReference>
<feature type="domain" description="Alpha-L-rhamnosidase six-hairpin glycosidase" evidence="6">
    <location>
        <begin position="396"/>
        <end position="781"/>
    </location>
</feature>